<dbReference type="EMBL" id="CP000863">
    <property type="protein sequence ID" value="ACC58916.1"/>
    <property type="molecule type" value="Genomic_DNA"/>
</dbReference>
<dbReference type="AlphaFoldDB" id="A0A7U3Y3K4"/>
<evidence type="ECO:0000313" key="1">
    <source>
        <dbReference type="EMBL" id="ACC58916.1"/>
    </source>
</evidence>
<name>A0A7U3Y3K4_ACIBC</name>
<accession>A0A7U3Y3K4</accession>
<proteinExistence type="predicted"/>
<dbReference type="Proteomes" id="UP000008839">
    <property type="component" value="Chromosome"/>
</dbReference>
<evidence type="ECO:0000313" key="2">
    <source>
        <dbReference type="Proteomes" id="UP000008839"/>
    </source>
</evidence>
<sequence length="46" mass="5364">MLCYNITIDQVFIPVLSKPNYLVFEKIAFIVPDKLRFYNDGLAPML</sequence>
<protein>
    <submittedName>
        <fullName evidence="1">Uncharacterized protein</fullName>
    </submittedName>
</protein>
<reference evidence="1 2" key="1">
    <citation type="journal article" date="2008" name="Antimicrob. Agents Chemother.">
        <title>Whole-genome pyrosequencing of an epidemic multidrug-resistant Acinetobacter baumannii strain belonging to the European clone II group.</title>
        <authorList>
            <person name="Iacono M."/>
            <person name="Villa L."/>
            <person name="Fortini D."/>
            <person name="Bordoni R."/>
            <person name="Imperi F."/>
            <person name="Bonnal R.J."/>
            <person name="Sicheritz-Ponten T."/>
            <person name="De Bellis G."/>
            <person name="Visca P."/>
            <person name="Cassone A."/>
            <person name="Carattoli A."/>
        </authorList>
    </citation>
    <scope>NUCLEOTIDE SEQUENCE [LARGE SCALE GENOMIC DNA]</scope>
    <source>
        <strain evidence="1 2">ACICU</strain>
    </source>
</reference>
<gene>
    <name evidence="1" type="ordered locus">ACICU_03607</name>
</gene>
<dbReference type="KEGG" id="abc:ACICU_03607"/>
<organism evidence="1 2">
    <name type="scientific">Acinetobacter baumannii (strain ACICU)</name>
    <dbReference type="NCBI Taxonomy" id="405416"/>
    <lineage>
        <taxon>Bacteria</taxon>
        <taxon>Pseudomonadati</taxon>
        <taxon>Pseudomonadota</taxon>
        <taxon>Gammaproteobacteria</taxon>
        <taxon>Moraxellales</taxon>
        <taxon>Moraxellaceae</taxon>
        <taxon>Acinetobacter</taxon>
        <taxon>Acinetobacter calcoaceticus/baumannii complex</taxon>
    </lineage>
</organism>